<dbReference type="Proteomes" id="UP000000763">
    <property type="component" value="Chromosome 6"/>
</dbReference>
<dbReference type="EMBL" id="AP006164">
    <property type="protein sequence ID" value="BAD62389.1"/>
    <property type="molecule type" value="Genomic_DNA"/>
</dbReference>
<reference evidence="3" key="1">
    <citation type="journal article" date="2005" name="Nature">
        <title>The map-based sequence of the rice genome.</title>
        <authorList>
            <consortium name="International rice genome sequencing project (IRGSP)"/>
            <person name="Matsumoto T."/>
            <person name="Wu J."/>
            <person name="Kanamori H."/>
            <person name="Katayose Y."/>
            <person name="Fujisawa M."/>
            <person name="Namiki N."/>
            <person name="Mizuno H."/>
            <person name="Yamamoto K."/>
            <person name="Antonio B.A."/>
            <person name="Baba T."/>
            <person name="Sakata K."/>
            <person name="Nagamura Y."/>
            <person name="Aoki H."/>
            <person name="Arikawa K."/>
            <person name="Arita K."/>
            <person name="Bito T."/>
            <person name="Chiden Y."/>
            <person name="Fujitsuka N."/>
            <person name="Fukunaka R."/>
            <person name="Hamada M."/>
            <person name="Harada C."/>
            <person name="Hayashi A."/>
            <person name="Hijishita S."/>
            <person name="Honda M."/>
            <person name="Hosokawa S."/>
            <person name="Ichikawa Y."/>
            <person name="Idonuma A."/>
            <person name="Iijima M."/>
            <person name="Ikeda M."/>
            <person name="Ikeno M."/>
            <person name="Ito K."/>
            <person name="Ito S."/>
            <person name="Ito T."/>
            <person name="Ito Y."/>
            <person name="Ito Y."/>
            <person name="Iwabuchi A."/>
            <person name="Kamiya K."/>
            <person name="Karasawa W."/>
            <person name="Kurita K."/>
            <person name="Katagiri S."/>
            <person name="Kikuta A."/>
            <person name="Kobayashi H."/>
            <person name="Kobayashi N."/>
            <person name="Machita K."/>
            <person name="Maehara T."/>
            <person name="Masukawa M."/>
            <person name="Mizubayashi T."/>
            <person name="Mukai Y."/>
            <person name="Nagasaki H."/>
            <person name="Nagata Y."/>
            <person name="Naito S."/>
            <person name="Nakashima M."/>
            <person name="Nakama Y."/>
            <person name="Nakamichi Y."/>
            <person name="Nakamura M."/>
            <person name="Meguro A."/>
            <person name="Negishi M."/>
            <person name="Ohta I."/>
            <person name="Ohta T."/>
            <person name="Okamoto M."/>
            <person name="Ono N."/>
            <person name="Saji S."/>
            <person name="Sakaguchi M."/>
            <person name="Sakai K."/>
            <person name="Shibata M."/>
            <person name="Shimokawa T."/>
            <person name="Song J."/>
            <person name="Takazaki Y."/>
            <person name="Terasawa K."/>
            <person name="Tsugane M."/>
            <person name="Tsuji K."/>
            <person name="Ueda S."/>
            <person name="Waki K."/>
            <person name="Yamagata H."/>
            <person name="Yamamoto M."/>
            <person name="Yamamoto S."/>
            <person name="Yamane H."/>
            <person name="Yoshiki S."/>
            <person name="Yoshihara R."/>
            <person name="Yukawa K."/>
            <person name="Zhong H."/>
            <person name="Yano M."/>
            <person name="Yuan Q."/>
            <person name="Ouyang S."/>
            <person name="Liu J."/>
            <person name="Jones K.M."/>
            <person name="Gansberger K."/>
            <person name="Moffat K."/>
            <person name="Hill J."/>
            <person name="Bera J."/>
            <person name="Fadrosh D."/>
            <person name="Jin S."/>
            <person name="Johri S."/>
            <person name="Kim M."/>
            <person name="Overton L."/>
            <person name="Reardon M."/>
            <person name="Tsitrin T."/>
            <person name="Vuong H."/>
            <person name="Weaver B."/>
            <person name="Ciecko A."/>
            <person name="Tallon L."/>
            <person name="Jackson J."/>
            <person name="Pai G."/>
            <person name="Aken S.V."/>
            <person name="Utterback T."/>
            <person name="Reidmuller S."/>
            <person name="Feldblyum T."/>
            <person name="Hsiao J."/>
            <person name="Zismann V."/>
            <person name="Iobst S."/>
            <person name="de Vazeille A.R."/>
            <person name="Buell C.R."/>
            <person name="Ying K."/>
            <person name="Li Y."/>
            <person name="Lu T."/>
            <person name="Huang Y."/>
            <person name="Zhao Q."/>
            <person name="Feng Q."/>
            <person name="Zhang L."/>
            <person name="Zhu J."/>
            <person name="Weng Q."/>
            <person name="Mu J."/>
            <person name="Lu Y."/>
            <person name="Fan D."/>
            <person name="Liu Y."/>
            <person name="Guan J."/>
            <person name="Zhang Y."/>
            <person name="Yu S."/>
            <person name="Liu X."/>
            <person name="Zhang Y."/>
            <person name="Hong G."/>
            <person name="Han B."/>
            <person name="Choisne N."/>
            <person name="Demange N."/>
            <person name="Orjeda G."/>
            <person name="Samain S."/>
            <person name="Cattolico L."/>
            <person name="Pelletier E."/>
            <person name="Couloux A."/>
            <person name="Segurens B."/>
            <person name="Wincker P."/>
            <person name="D'Hont A."/>
            <person name="Scarpelli C."/>
            <person name="Weissenbach J."/>
            <person name="Salanoubat M."/>
            <person name="Quetier F."/>
            <person name="Yu Y."/>
            <person name="Kim H.R."/>
            <person name="Rambo T."/>
            <person name="Currie J."/>
            <person name="Collura K."/>
            <person name="Luo M."/>
            <person name="Yang T."/>
            <person name="Ammiraju J.S.S."/>
            <person name="Engler F."/>
            <person name="Soderlund C."/>
            <person name="Wing R.A."/>
            <person name="Palmer L.E."/>
            <person name="de la Bastide M."/>
            <person name="Spiegel L."/>
            <person name="Nascimento L."/>
            <person name="Zutavern T."/>
            <person name="O'Shaughnessy A."/>
            <person name="Dike S."/>
            <person name="Dedhia N."/>
            <person name="Preston R."/>
            <person name="Balija V."/>
            <person name="McCombie W.R."/>
            <person name="Chow T."/>
            <person name="Chen H."/>
            <person name="Chung M."/>
            <person name="Chen C."/>
            <person name="Shaw J."/>
            <person name="Wu H."/>
            <person name="Hsiao K."/>
            <person name="Chao Y."/>
            <person name="Chu M."/>
            <person name="Cheng C."/>
            <person name="Hour A."/>
            <person name="Lee P."/>
            <person name="Lin S."/>
            <person name="Lin Y."/>
            <person name="Liou J."/>
            <person name="Liu S."/>
            <person name="Hsing Y."/>
            <person name="Raghuvanshi S."/>
            <person name="Mohanty A."/>
            <person name="Bharti A.K."/>
            <person name="Gaur A."/>
            <person name="Gupta V."/>
            <person name="Kumar D."/>
            <person name="Ravi V."/>
            <person name="Vij S."/>
            <person name="Kapur A."/>
            <person name="Khurana P."/>
            <person name="Khurana P."/>
            <person name="Khurana J.P."/>
            <person name="Tyagi A.K."/>
            <person name="Gaikwad K."/>
            <person name="Singh A."/>
            <person name="Dalal V."/>
            <person name="Srivastava S."/>
            <person name="Dixit A."/>
            <person name="Pal A.K."/>
            <person name="Ghazi I.A."/>
            <person name="Yadav M."/>
            <person name="Pandit A."/>
            <person name="Bhargava A."/>
            <person name="Sureshbabu K."/>
            <person name="Batra K."/>
            <person name="Sharma T.R."/>
            <person name="Mohapatra T."/>
            <person name="Singh N.K."/>
            <person name="Messing J."/>
            <person name="Nelson A.B."/>
            <person name="Fuks G."/>
            <person name="Kavchok S."/>
            <person name="Keizer G."/>
            <person name="Linton E."/>
            <person name="Llaca V."/>
            <person name="Song R."/>
            <person name="Tanyolac B."/>
            <person name="Young S."/>
            <person name="Ho-Il K."/>
            <person name="Hahn J.H."/>
            <person name="Sangsakoo G."/>
            <person name="Vanavichit A."/>
            <person name="de Mattos Luiz.A.T."/>
            <person name="Zimmer P.D."/>
            <person name="Malone G."/>
            <person name="Dellagostin O."/>
            <person name="de Oliveira A.C."/>
            <person name="Bevan M."/>
            <person name="Bancroft I."/>
            <person name="Minx P."/>
            <person name="Cordum H."/>
            <person name="Wilson R."/>
            <person name="Cheng Z."/>
            <person name="Jin W."/>
            <person name="Jiang J."/>
            <person name="Leong S.A."/>
            <person name="Iwama H."/>
            <person name="Gojobori T."/>
            <person name="Itoh T."/>
            <person name="Niimura Y."/>
            <person name="Fujii Y."/>
            <person name="Habara T."/>
            <person name="Sakai H."/>
            <person name="Sato Y."/>
            <person name="Wilson G."/>
            <person name="Kumar K."/>
            <person name="McCouch S."/>
            <person name="Juretic N."/>
            <person name="Hoen D."/>
            <person name="Wright S."/>
            <person name="Bruskiewich R."/>
            <person name="Bureau T."/>
            <person name="Miyao A."/>
            <person name="Hirochika H."/>
            <person name="Nishikawa T."/>
            <person name="Kadowaki K."/>
            <person name="Sugiura M."/>
            <person name="Burr B."/>
            <person name="Sasaki T."/>
        </authorList>
    </citation>
    <scope>NUCLEOTIDE SEQUENCE [LARGE SCALE GENOMIC DNA]</scope>
    <source>
        <strain evidence="3">cv. Nipponbare</strain>
    </source>
</reference>
<organism evidence="2 3">
    <name type="scientific">Oryza sativa subsp. japonica</name>
    <name type="common">Rice</name>
    <dbReference type="NCBI Taxonomy" id="39947"/>
    <lineage>
        <taxon>Eukaryota</taxon>
        <taxon>Viridiplantae</taxon>
        <taxon>Streptophyta</taxon>
        <taxon>Embryophyta</taxon>
        <taxon>Tracheophyta</taxon>
        <taxon>Spermatophyta</taxon>
        <taxon>Magnoliopsida</taxon>
        <taxon>Liliopsida</taxon>
        <taxon>Poales</taxon>
        <taxon>Poaceae</taxon>
        <taxon>BOP clade</taxon>
        <taxon>Oryzoideae</taxon>
        <taxon>Oryzeae</taxon>
        <taxon>Oryzinae</taxon>
        <taxon>Oryza</taxon>
        <taxon>Oryza sativa</taxon>
    </lineage>
</organism>
<feature type="region of interest" description="Disordered" evidence="1">
    <location>
        <begin position="1"/>
        <end position="28"/>
    </location>
</feature>
<feature type="compositionally biased region" description="Basic residues" evidence="1">
    <location>
        <begin position="19"/>
        <end position="28"/>
    </location>
</feature>
<proteinExistence type="predicted"/>
<evidence type="ECO:0000313" key="3">
    <source>
        <dbReference type="Proteomes" id="UP000000763"/>
    </source>
</evidence>
<sequence>MGDGDARCEVSGGWSKVSRGGRQRHRSWWRRSRAGAQEAWWSLPLRPLCLVACRRPRSVAYSGRSAPPAATLTRRRVTAMSPTFSLDIDGDEKHRR</sequence>
<dbReference type="AlphaFoldDB" id="Q5Z4E3"/>
<reference evidence="3" key="2">
    <citation type="journal article" date="2008" name="Nucleic Acids Res.">
        <title>The rice annotation project database (RAP-DB): 2008 update.</title>
        <authorList>
            <consortium name="The rice annotation project (RAP)"/>
        </authorList>
    </citation>
    <scope>GENOME REANNOTATION</scope>
    <source>
        <strain evidence="3">cv. Nipponbare</strain>
    </source>
</reference>
<name>Q5Z4E3_ORYSJ</name>
<evidence type="ECO:0000313" key="2">
    <source>
        <dbReference type="EMBL" id="BAD62389.1"/>
    </source>
</evidence>
<evidence type="ECO:0000256" key="1">
    <source>
        <dbReference type="SAM" id="MobiDB-lite"/>
    </source>
</evidence>
<accession>Q5Z4E3</accession>
<protein>
    <submittedName>
        <fullName evidence="2">Uncharacterized protein</fullName>
    </submittedName>
</protein>
<gene>
    <name evidence="2" type="primary">B1386G10.9</name>
</gene>